<dbReference type="AlphaFoldDB" id="A0A1I0DWC5"/>
<dbReference type="STRING" id="430453.SAMN04487962_10868"/>
<organism evidence="1 2">
    <name type="scientific">Marinobacter segnicrescens</name>
    <dbReference type="NCBI Taxonomy" id="430453"/>
    <lineage>
        <taxon>Bacteria</taxon>
        <taxon>Pseudomonadati</taxon>
        <taxon>Pseudomonadota</taxon>
        <taxon>Gammaproteobacteria</taxon>
        <taxon>Pseudomonadales</taxon>
        <taxon>Marinobacteraceae</taxon>
        <taxon>Marinobacter</taxon>
    </lineage>
</organism>
<dbReference type="OrthoDB" id="1495959at2"/>
<evidence type="ECO:0000313" key="1">
    <source>
        <dbReference type="EMBL" id="SET36820.1"/>
    </source>
</evidence>
<proteinExistence type="predicted"/>
<protein>
    <submittedName>
        <fullName evidence="1">Uncharacterized protein</fullName>
    </submittedName>
</protein>
<name>A0A1I0DWC5_9GAMM</name>
<keyword evidence="2" id="KW-1185">Reference proteome</keyword>
<evidence type="ECO:0000313" key="2">
    <source>
        <dbReference type="Proteomes" id="UP000198762"/>
    </source>
</evidence>
<dbReference type="EMBL" id="FOHZ01000008">
    <property type="protein sequence ID" value="SET36820.1"/>
    <property type="molecule type" value="Genomic_DNA"/>
</dbReference>
<sequence>MSLKYQLRAVWIDALNRLRYGARAPRYAERVWIQPSACHRYIEAADLAKHLGSRVRQMSGKVIRQWPSELEQPFENHPKLTYCWNHWRDGQDWQEAGAIEFMLSRIAVSPTGVTDHCRTPADVQARFDNLDGIREDVLQRGRFPSRQELDPDNYREVGGILMHLGPEGEPIFSGAGCHRFAIAMLMDQPFPAQLGCVHTSALKYLPQLRQVP</sequence>
<gene>
    <name evidence="1" type="ORF">SAMN04487962_10868</name>
</gene>
<reference evidence="2" key="1">
    <citation type="submission" date="2016-10" db="EMBL/GenBank/DDBJ databases">
        <authorList>
            <person name="Varghese N."/>
            <person name="Submissions S."/>
        </authorList>
    </citation>
    <scope>NUCLEOTIDE SEQUENCE [LARGE SCALE GENOMIC DNA]</scope>
    <source>
        <strain evidence="2">CGMCC 1.6489</strain>
    </source>
</reference>
<accession>A0A1I0DWC5</accession>
<dbReference type="RefSeq" id="WP_091851206.1">
    <property type="nucleotide sequence ID" value="NZ_FOHZ01000008.1"/>
</dbReference>
<dbReference type="Proteomes" id="UP000198762">
    <property type="component" value="Unassembled WGS sequence"/>
</dbReference>